<proteinExistence type="inferred from homology"/>
<evidence type="ECO:0000259" key="2">
    <source>
        <dbReference type="Pfam" id="PF02230"/>
    </source>
</evidence>
<dbReference type="Gene3D" id="3.40.50.1820">
    <property type="entry name" value="alpha/beta hydrolase"/>
    <property type="match status" value="1"/>
</dbReference>
<dbReference type="SUPFAM" id="SSF53474">
    <property type="entry name" value="alpha/beta-Hydrolases"/>
    <property type="match status" value="1"/>
</dbReference>
<gene>
    <name evidence="3" type="ORF">ABVK25_002055</name>
</gene>
<protein>
    <recommendedName>
        <fullName evidence="2">Phospholipase/carboxylesterase/thioesterase domain-containing protein</fullName>
    </recommendedName>
</protein>
<evidence type="ECO:0000256" key="1">
    <source>
        <dbReference type="ARBA" id="ARBA00006499"/>
    </source>
</evidence>
<accession>A0ABR4BIM1</accession>
<dbReference type="Pfam" id="PF02230">
    <property type="entry name" value="Abhydrolase_2"/>
    <property type="match status" value="1"/>
</dbReference>
<name>A0ABR4BIM1_9LECA</name>
<comment type="similarity">
    <text evidence="1">Belongs to the AB hydrolase superfamily. AB hydrolase 2 family.</text>
</comment>
<dbReference type="InterPro" id="IPR003140">
    <property type="entry name" value="PLipase/COase/thioEstase"/>
</dbReference>
<reference evidence="3 4" key="1">
    <citation type="submission" date="2024-09" db="EMBL/GenBank/DDBJ databases">
        <title>Rethinking Asexuality: The Enigmatic Case of Functional Sexual Genes in Lepraria (Stereocaulaceae).</title>
        <authorList>
            <person name="Doellman M."/>
            <person name="Sun Y."/>
            <person name="Barcenas-Pena A."/>
            <person name="Lumbsch H.T."/>
            <person name="Grewe F."/>
        </authorList>
    </citation>
    <scope>NUCLEOTIDE SEQUENCE [LARGE SCALE GENOMIC DNA]</scope>
    <source>
        <strain evidence="3 4">Grewe 0041</strain>
    </source>
</reference>
<dbReference type="PANTHER" id="PTHR10655">
    <property type="entry name" value="LYSOPHOSPHOLIPASE-RELATED"/>
    <property type="match status" value="1"/>
</dbReference>
<sequence length="159" mass="17021">MSNASITHPEPIIIPPSKPHTHTIILLHGLSTNGSIFSAQLLSTAINSAGLTIPQSFPGAKFIFPSGAPRRCTAFNNALMNVWFDVSTIDDRTVGEDEQIEGLRESSGYLCELISAEIANLEKIGRGEGNVVLWGFSQGCAIGAWVVLNGEGSWGRLWG</sequence>
<dbReference type="EMBL" id="JBHFEH010000004">
    <property type="protein sequence ID" value="KAL2057671.1"/>
    <property type="molecule type" value="Genomic_DNA"/>
</dbReference>
<feature type="domain" description="Phospholipase/carboxylesterase/thioesterase" evidence="2">
    <location>
        <begin position="10"/>
        <end position="144"/>
    </location>
</feature>
<comment type="caution">
    <text evidence="3">The sequence shown here is derived from an EMBL/GenBank/DDBJ whole genome shotgun (WGS) entry which is preliminary data.</text>
</comment>
<dbReference type="InterPro" id="IPR029058">
    <property type="entry name" value="AB_hydrolase_fold"/>
</dbReference>
<dbReference type="Proteomes" id="UP001590951">
    <property type="component" value="Unassembled WGS sequence"/>
</dbReference>
<evidence type="ECO:0000313" key="3">
    <source>
        <dbReference type="EMBL" id="KAL2057671.1"/>
    </source>
</evidence>
<organism evidence="3 4">
    <name type="scientific">Lepraria finkii</name>
    <dbReference type="NCBI Taxonomy" id="1340010"/>
    <lineage>
        <taxon>Eukaryota</taxon>
        <taxon>Fungi</taxon>
        <taxon>Dikarya</taxon>
        <taxon>Ascomycota</taxon>
        <taxon>Pezizomycotina</taxon>
        <taxon>Lecanoromycetes</taxon>
        <taxon>OSLEUM clade</taxon>
        <taxon>Lecanoromycetidae</taxon>
        <taxon>Lecanorales</taxon>
        <taxon>Lecanorineae</taxon>
        <taxon>Stereocaulaceae</taxon>
        <taxon>Lepraria</taxon>
    </lineage>
</organism>
<keyword evidence="4" id="KW-1185">Reference proteome</keyword>
<evidence type="ECO:0000313" key="4">
    <source>
        <dbReference type="Proteomes" id="UP001590951"/>
    </source>
</evidence>
<dbReference type="InterPro" id="IPR050565">
    <property type="entry name" value="LYPA1-2/EST-like"/>
</dbReference>
<dbReference type="PANTHER" id="PTHR10655:SF63">
    <property type="entry name" value="PHOSPHOLIPASE_CARBOXYLESTERASE_THIOESTERASE DOMAIN-CONTAINING PROTEIN"/>
    <property type="match status" value="1"/>
</dbReference>